<dbReference type="AlphaFoldDB" id="A0A378UA17"/>
<dbReference type="GO" id="GO:0106435">
    <property type="term" value="F:carboxylesterase activity"/>
    <property type="evidence" value="ECO:0007669"/>
    <property type="project" value="UniProtKB-EC"/>
</dbReference>
<organism evidence="2 3">
    <name type="scientific">Mycolicibacterium fortuitum</name>
    <name type="common">Mycobacterium fortuitum</name>
    <dbReference type="NCBI Taxonomy" id="1766"/>
    <lineage>
        <taxon>Bacteria</taxon>
        <taxon>Bacillati</taxon>
        <taxon>Actinomycetota</taxon>
        <taxon>Actinomycetes</taxon>
        <taxon>Mycobacteriales</taxon>
        <taxon>Mycobacteriaceae</taxon>
        <taxon>Mycolicibacterium</taxon>
    </lineage>
</organism>
<protein>
    <submittedName>
        <fullName evidence="2">Alpha/beta hydrolase</fullName>
        <ecNumber evidence="2">3.1.1.1</ecNumber>
    </submittedName>
</protein>
<evidence type="ECO:0000313" key="3">
    <source>
        <dbReference type="Proteomes" id="UP000255389"/>
    </source>
</evidence>
<evidence type="ECO:0000313" key="2">
    <source>
        <dbReference type="EMBL" id="STZ74238.1"/>
    </source>
</evidence>
<dbReference type="SUPFAM" id="SSF53474">
    <property type="entry name" value="alpha/beta-Hydrolases"/>
    <property type="match status" value="1"/>
</dbReference>
<dbReference type="EMBL" id="UGQY01000001">
    <property type="protein sequence ID" value="STZ74238.1"/>
    <property type="molecule type" value="Genomic_DNA"/>
</dbReference>
<name>A0A378UA17_MYCFO</name>
<dbReference type="InterPro" id="IPR029058">
    <property type="entry name" value="AB_hydrolase_fold"/>
</dbReference>
<dbReference type="Pfam" id="PF00561">
    <property type="entry name" value="Abhydrolase_1"/>
    <property type="match status" value="1"/>
</dbReference>
<dbReference type="Gene3D" id="3.40.50.1820">
    <property type="entry name" value="alpha/beta hydrolase"/>
    <property type="match status" value="1"/>
</dbReference>
<gene>
    <name evidence="2" type="primary">ybfK</name>
    <name evidence="2" type="ORF">NCTC1542_01788</name>
</gene>
<dbReference type="EC" id="3.1.1.1" evidence="2"/>
<dbReference type="PANTHER" id="PTHR43798">
    <property type="entry name" value="MONOACYLGLYCEROL LIPASE"/>
    <property type="match status" value="1"/>
</dbReference>
<proteinExistence type="predicted"/>
<sequence length="297" mass="32479">MGLADGGFRNANERHRYLHVYDEVRALTSQPDVVHDIRTEFGEVRVYQHGPAGGPPVVLIHGFYLTSAMWWEQIRGLTSGFTVYTLDMLGQPGASTQTKAMTKPAQCARSIDAVLQHLDLRDVHLVGHSYGGWLATHTAALVPSRLSTLTLLDPAHTVARLSPRFWRSLALLLTRPHSARAEHAAAWVTGHPPPGSSIAMLTRLFLAGFAAFGPPRRTAPLLFPPDHALRSVHVPVQVLLAGNTIHDPDRAVRRIQSVVPAWHHRLWSQASHSLPIEAADEVNACIRSFAIAHSGGA</sequence>
<dbReference type="InterPro" id="IPR050266">
    <property type="entry name" value="AB_hydrolase_sf"/>
</dbReference>
<accession>A0A378UA17</accession>
<feature type="domain" description="AB hydrolase-1" evidence="1">
    <location>
        <begin position="55"/>
        <end position="178"/>
    </location>
</feature>
<dbReference type="InterPro" id="IPR000073">
    <property type="entry name" value="AB_hydrolase_1"/>
</dbReference>
<evidence type="ECO:0000259" key="1">
    <source>
        <dbReference type="Pfam" id="PF00561"/>
    </source>
</evidence>
<keyword evidence="2" id="KW-0378">Hydrolase</keyword>
<dbReference type="Proteomes" id="UP000255389">
    <property type="component" value="Unassembled WGS sequence"/>
</dbReference>
<reference evidence="2 3" key="1">
    <citation type="submission" date="2018-06" db="EMBL/GenBank/DDBJ databases">
        <authorList>
            <consortium name="Pathogen Informatics"/>
            <person name="Doyle S."/>
        </authorList>
    </citation>
    <scope>NUCLEOTIDE SEQUENCE [LARGE SCALE GENOMIC DNA]</scope>
    <source>
        <strain evidence="2 3">NCTC1542</strain>
    </source>
</reference>